<feature type="region of interest" description="Disordered" evidence="1">
    <location>
        <begin position="1"/>
        <end position="206"/>
    </location>
</feature>
<dbReference type="KEGG" id="uvi:66064459"/>
<proteinExistence type="predicted"/>
<dbReference type="RefSeq" id="XP_042997113.1">
    <property type="nucleotide sequence ID" value="XM_043141179.1"/>
</dbReference>
<dbReference type="Proteomes" id="UP000027002">
    <property type="component" value="Chromosome 3"/>
</dbReference>
<feature type="compositionally biased region" description="Low complexity" evidence="1">
    <location>
        <begin position="133"/>
        <end position="144"/>
    </location>
</feature>
<evidence type="ECO:0000256" key="1">
    <source>
        <dbReference type="SAM" id="MobiDB-lite"/>
    </source>
</evidence>
<dbReference type="OrthoDB" id="5429993at2759"/>
<organism evidence="2 3">
    <name type="scientific">Ustilaginoidea virens</name>
    <name type="common">Rice false smut fungus</name>
    <name type="synonym">Villosiclava virens</name>
    <dbReference type="NCBI Taxonomy" id="1159556"/>
    <lineage>
        <taxon>Eukaryota</taxon>
        <taxon>Fungi</taxon>
        <taxon>Dikarya</taxon>
        <taxon>Ascomycota</taxon>
        <taxon>Pezizomycotina</taxon>
        <taxon>Sordariomycetes</taxon>
        <taxon>Hypocreomycetidae</taxon>
        <taxon>Hypocreales</taxon>
        <taxon>Clavicipitaceae</taxon>
        <taxon>Ustilaginoidea</taxon>
    </lineage>
</organism>
<name>A0A8E5HQD4_USTVR</name>
<reference evidence="2" key="1">
    <citation type="submission" date="2020-03" db="EMBL/GenBank/DDBJ databases">
        <title>A mixture of massive structural variations and highly conserved coding sequences in Ustilaginoidea virens genome.</title>
        <authorList>
            <person name="Zhang K."/>
            <person name="Zhao Z."/>
            <person name="Zhang Z."/>
            <person name="Li Y."/>
            <person name="Hsiang T."/>
            <person name="Sun W."/>
        </authorList>
    </citation>
    <scope>NUCLEOTIDE SEQUENCE</scope>
    <source>
        <strain evidence="2">UV-8b</strain>
    </source>
</reference>
<feature type="compositionally biased region" description="Basic residues" evidence="1">
    <location>
        <begin position="1"/>
        <end position="12"/>
    </location>
</feature>
<feature type="compositionally biased region" description="Low complexity" evidence="1">
    <location>
        <begin position="83"/>
        <end position="94"/>
    </location>
</feature>
<feature type="compositionally biased region" description="Low complexity" evidence="1">
    <location>
        <begin position="58"/>
        <end position="72"/>
    </location>
</feature>
<dbReference type="EMBL" id="CP072755">
    <property type="protein sequence ID" value="QUC19440.1"/>
    <property type="molecule type" value="Genomic_DNA"/>
</dbReference>
<accession>A0A8E5HQD4</accession>
<gene>
    <name evidence="2" type="ORF">UV8b_03681</name>
</gene>
<evidence type="ECO:0000313" key="2">
    <source>
        <dbReference type="EMBL" id="QUC19440.1"/>
    </source>
</evidence>
<feature type="compositionally biased region" description="Low complexity" evidence="1">
    <location>
        <begin position="160"/>
        <end position="174"/>
    </location>
</feature>
<dbReference type="AlphaFoldDB" id="A0A8E5HQD4"/>
<dbReference type="GeneID" id="66064459"/>
<keyword evidence="3" id="KW-1185">Reference proteome</keyword>
<evidence type="ECO:0000313" key="3">
    <source>
        <dbReference type="Proteomes" id="UP000027002"/>
    </source>
</evidence>
<feature type="region of interest" description="Disordered" evidence="1">
    <location>
        <begin position="238"/>
        <end position="257"/>
    </location>
</feature>
<evidence type="ECO:0008006" key="4">
    <source>
        <dbReference type="Google" id="ProtNLM"/>
    </source>
</evidence>
<sequence length="543" mass="57502">MSSPVKRSRSLKKPTLAPATNPPAKPLANSSNSARGTSPSRLPVKPPPRPTSLIVNGSSSASSSSSRALSLAPTTSGNGGARGPRPAVPAAPGRSTSVSRKHDGTASAPGPKKETTGRHPPPRGANRPPAQVRPRPSSAASEGASRGESKRAASSHVRSRSTLTCLTAATSLRRQSGDDCAAGRHAAPATAEVDGASGARSARHGGLLRSASAADKGSPAPFKPAADVHHLTVAAASAGPAKNPQQGHPRQGHPRLRPAFSTLSKHYSPVKSQAPKPLTSAILAPPSPSKLPANMAASAETSRLQAELLQLHLLHRDYPATRAQWQASAKDKLRERFGKVSQESRSAAGRESAAAEGDNILALRRWACRGAGIEDKVQALDEIMTGLWTLSEPAGRYARIVRRFERWAHHVSDAEEARRHADKMLVHRHDSLFLGEVDGAWGEERASVLRKLEAWRCRLSDIDDLAASEERGAANRPAAQPSSLERMLRGAGELVHGMLAELHAMEEIEQQALAREEEWIASMIRDGDDGFDAPKAGAIWRAA</sequence>
<protein>
    <recommendedName>
        <fullName evidence="4">Aga1 a-agglutinin anchor subunit</fullName>
    </recommendedName>
</protein>
<feature type="region of interest" description="Disordered" evidence="1">
    <location>
        <begin position="266"/>
        <end position="298"/>
    </location>
</feature>